<dbReference type="EMBL" id="RCHR01000002">
    <property type="protein sequence ID" value="RLL46603.1"/>
    <property type="molecule type" value="Genomic_DNA"/>
</dbReference>
<keyword evidence="4" id="KW-0288">FMN</keyword>
<evidence type="ECO:0000313" key="10">
    <source>
        <dbReference type="Proteomes" id="UP000270219"/>
    </source>
</evidence>
<keyword evidence="10" id="KW-1185">Reference proteome</keyword>
<dbReference type="PANTHER" id="PTHR43821:SF1">
    <property type="entry name" value="NAD(P)H NITROREDUCTASE YDJA-RELATED"/>
    <property type="match status" value="1"/>
</dbReference>
<evidence type="ECO:0000313" key="9">
    <source>
        <dbReference type="EMBL" id="RLL46603.1"/>
    </source>
</evidence>
<dbReference type="Gene3D" id="3.40.109.10">
    <property type="entry name" value="NADH Oxidase"/>
    <property type="match status" value="1"/>
</dbReference>
<evidence type="ECO:0000256" key="5">
    <source>
        <dbReference type="ARBA" id="ARBA00022857"/>
    </source>
</evidence>
<organism evidence="9 10">
    <name type="scientific">Oceanobacillus piezotolerans</name>
    <dbReference type="NCBI Taxonomy" id="2448030"/>
    <lineage>
        <taxon>Bacteria</taxon>
        <taxon>Bacillati</taxon>
        <taxon>Bacillota</taxon>
        <taxon>Bacilli</taxon>
        <taxon>Bacillales</taxon>
        <taxon>Bacillaceae</taxon>
        <taxon>Oceanobacillus</taxon>
    </lineage>
</organism>
<gene>
    <name evidence="9" type="ORF">D8M04_05195</name>
</gene>
<dbReference type="RefSeq" id="WP_121521854.1">
    <property type="nucleotide sequence ID" value="NZ_RCHR01000002.1"/>
</dbReference>
<evidence type="ECO:0000256" key="2">
    <source>
        <dbReference type="ARBA" id="ARBA00007118"/>
    </source>
</evidence>
<dbReference type="InterPro" id="IPR026021">
    <property type="entry name" value="YdjA-like"/>
</dbReference>
<dbReference type="InterPro" id="IPR029479">
    <property type="entry name" value="Nitroreductase"/>
</dbReference>
<dbReference type="GO" id="GO:0016491">
    <property type="term" value="F:oxidoreductase activity"/>
    <property type="evidence" value="ECO:0007669"/>
    <property type="project" value="UniProtKB-KW"/>
</dbReference>
<reference evidence="9 10" key="1">
    <citation type="submission" date="2018-10" db="EMBL/GenBank/DDBJ databases">
        <title>Oceanobacillus sp. YLB-02 draft genome.</title>
        <authorList>
            <person name="Yu L."/>
        </authorList>
    </citation>
    <scope>NUCLEOTIDE SEQUENCE [LARGE SCALE GENOMIC DNA]</scope>
    <source>
        <strain evidence="9 10">YLB-02</strain>
    </source>
</reference>
<comment type="caution">
    <text evidence="9">The sequence shown here is derived from an EMBL/GenBank/DDBJ whole genome shotgun (WGS) entry which is preliminary data.</text>
</comment>
<dbReference type="AlphaFoldDB" id="A0A498D898"/>
<evidence type="ECO:0000259" key="8">
    <source>
        <dbReference type="Pfam" id="PF00881"/>
    </source>
</evidence>
<name>A0A498D898_9BACI</name>
<keyword evidence="6" id="KW-0560">Oxidoreductase</keyword>
<feature type="domain" description="Nitroreductase" evidence="8">
    <location>
        <begin position="14"/>
        <end position="177"/>
    </location>
</feature>
<proteinExistence type="inferred from homology"/>
<dbReference type="Pfam" id="PF00881">
    <property type="entry name" value="Nitroreductase"/>
    <property type="match status" value="1"/>
</dbReference>
<dbReference type="InterPro" id="IPR052530">
    <property type="entry name" value="NAD(P)H_nitroreductase"/>
</dbReference>
<evidence type="ECO:0000256" key="7">
    <source>
        <dbReference type="ARBA" id="ARBA00023027"/>
    </source>
</evidence>
<keyword evidence="7" id="KW-0520">NAD</keyword>
<dbReference type="Proteomes" id="UP000270219">
    <property type="component" value="Unassembled WGS sequence"/>
</dbReference>
<evidence type="ECO:0000256" key="4">
    <source>
        <dbReference type="ARBA" id="ARBA00022643"/>
    </source>
</evidence>
<keyword evidence="5" id="KW-0521">NADP</keyword>
<comment type="cofactor">
    <cofactor evidence="1">
        <name>FMN</name>
        <dbReference type="ChEBI" id="CHEBI:58210"/>
    </cofactor>
</comment>
<dbReference type="InterPro" id="IPR000415">
    <property type="entry name" value="Nitroreductase-like"/>
</dbReference>
<dbReference type="OrthoDB" id="9804207at2"/>
<dbReference type="PANTHER" id="PTHR43821">
    <property type="entry name" value="NAD(P)H NITROREDUCTASE YDJA-RELATED"/>
    <property type="match status" value="1"/>
</dbReference>
<dbReference type="CDD" id="cd02135">
    <property type="entry name" value="YdjA-like"/>
    <property type="match status" value="1"/>
</dbReference>
<evidence type="ECO:0000256" key="6">
    <source>
        <dbReference type="ARBA" id="ARBA00023002"/>
    </source>
</evidence>
<comment type="similarity">
    <text evidence="2">Belongs to the nitroreductase family.</text>
</comment>
<dbReference type="SUPFAM" id="SSF55469">
    <property type="entry name" value="FMN-dependent nitroreductase-like"/>
    <property type="match status" value="1"/>
</dbReference>
<accession>A0A498D898</accession>
<protein>
    <submittedName>
        <fullName evidence="9">Nitroreductase</fullName>
    </submittedName>
</protein>
<keyword evidence="3" id="KW-0285">Flavoprotein</keyword>
<evidence type="ECO:0000256" key="3">
    <source>
        <dbReference type="ARBA" id="ARBA00022630"/>
    </source>
</evidence>
<sequence length="198" mass="23238">MKREGEVISILETIQARRSIHQLKEQPVDLSVLKEIFTYASYAPTHYMKEPWQIKIYQGHGREAIIDAIIRSYQRIGMIKNEQEPKTKKMIHSMKEFLLKIPHHALIYFEKEEDSVRYEEEYASVCAFIQNAQLAAWEYGVGMLWTITPYMHDPIFLDEIGLDNERFKIAAVLQIGYPAKVPRKKERTPIEGKLEIIE</sequence>
<evidence type="ECO:0000256" key="1">
    <source>
        <dbReference type="ARBA" id="ARBA00001917"/>
    </source>
</evidence>